<accession>A0A6B0RIE6</accession>
<keyword evidence="5" id="KW-0325">Glycoprotein</keyword>
<evidence type="ECO:0000256" key="7">
    <source>
        <dbReference type="SAM" id="MobiDB-lite"/>
    </source>
</evidence>
<feature type="region of interest" description="Disordered" evidence="7">
    <location>
        <begin position="319"/>
        <end position="347"/>
    </location>
</feature>
<comment type="similarity">
    <text evidence="6">Belongs to the NALF family.</text>
</comment>
<dbReference type="InterPro" id="IPR055288">
    <property type="entry name" value="NALCN_aux_factor_1/2"/>
</dbReference>
<reference evidence="8" key="1">
    <citation type="submission" date="2019-10" db="EMBL/GenBank/DDBJ databases">
        <title>The sequence and de novo assembly of the wild yak genome.</title>
        <authorList>
            <person name="Liu Y."/>
        </authorList>
    </citation>
    <scope>NUCLEOTIDE SEQUENCE [LARGE SCALE GENOMIC DNA]</scope>
    <source>
        <strain evidence="8">WY2019</strain>
    </source>
</reference>
<proteinExistence type="inferred from homology"/>
<comment type="subcellular location">
    <subcellularLocation>
        <location evidence="1">Membrane</location>
        <topology evidence="1">Multi-pass membrane protein</topology>
    </subcellularLocation>
</comment>
<organism evidence="8 9">
    <name type="scientific">Bos mutus</name>
    <name type="common">wild yak</name>
    <dbReference type="NCBI Taxonomy" id="72004"/>
    <lineage>
        <taxon>Eukaryota</taxon>
        <taxon>Metazoa</taxon>
        <taxon>Chordata</taxon>
        <taxon>Craniata</taxon>
        <taxon>Vertebrata</taxon>
        <taxon>Euteleostomi</taxon>
        <taxon>Mammalia</taxon>
        <taxon>Eutheria</taxon>
        <taxon>Laurasiatheria</taxon>
        <taxon>Artiodactyla</taxon>
        <taxon>Ruminantia</taxon>
        <taxon>Pecora</taxon>
        <taxon>Bovidae</taxon>
        <taxon>Bovinae</taxon>
        <taxon>Bos</taxon>
    </lineage>
</organism>
<dbReference type="GO" id="GO:0005886">
    <property type="term" value="C:plasma membrane"/>
    <property type="evidence" value="ECO:0007669"/>
    <property type="project" value="TreeGrafter"/>
</dbReference>
<evidence type="ECO:0000256" key="4">
    <source>
        <dbReference type="ARBA" id="ARBA00023136"/>
    </source>
</evidence>
<evidence type="ECO:0000256" key="3">
    <source>
        <dbReference type="ARBA" id="ARBA00022989"/>
    </source>
</evidence>
<protein>
    <recommendedName>
        <fullName evidence="10">Transmembrane protein FAM155A</fullName>
    </recommendedName>
</protein>
<dbReference type="AlphaFoldDB" id="A0A6B0RIE6"/>
<keyword evidence="2" id="KW-0812">Transmembrane</keyword>
<evidence type="ECO:0008006" key="10">
    <source>
        <dbReference type="Google" id="ProtNLM"/>
    </source>
</evidence>
<evidence type="ECO:0000313" key="9">
    <source>
        <dbReference type="Proteomes" id="UP000322234"/>
    </source>
</evidence>
<gene>
    <name evidence="8" type="ORF">E5288_WYG011582</name>
</gene>
<keyword evidence="9" id="KW-1185">Reference proteome</keyword>
<keyword evidence="3" id="KW-1133">Transmembrane helix</keyword>
<dbReference type="EMBL" id="VBQZ03000058">
    <property type="protein sequence ID" value="MXQ89735.1"/>
    <property type="molecule type" value="Genomic_DNA"/>
</dbReference>
<keyword evidence="4" id="KW-0472">Membrane</keyword>
<dbReference type="PANTHER" id="PTHR15819:SF9">
    <property type="entry name" value="NALCN CHANNEL AUXILIARY FACTOR 1"/>
    <property type="match status" value="1"/>
</dbReference>
<evidence type="ECO:0000256" key="1">
    <source>
        <dbReference type="ARBA" id="ARBA00004141"/>
    </source>
</evidence>
<dbReference type="GO" id="GO:0098703">
    <property type="term" value="P:calcium ion import across plasma membrane"/>
    <property type="evidence" value="ECO:0007669"/>
    <property type="project" value="TreeGrafter"/>
</dbReference>
<dbReference type="PANTHER" id="PTHR15819">
    <property type="entry name" value="TRANSMEMBRANE PROTEIN FAM155"/>
    <property type="match status" value="1"/>
</dbReference>
<dbReference type="GO" id="GO:0015275">
    <property type="term" value="F:stretch-activated, monoatomic cation-selective, calcium channel activity"/>
    <property type="evidence" value="ECO:0007669"/>
    <property type="project" value="TreeGrafter"/>
</dbReference>
<evidence type="ECO:0000256" key="6">
    <source>
        <dbReference type="ARBA" id="ARBA00029445"/>
    </source>
</evidence>
<sequence length="395" mass="44432">MEQRTQKTDLDLIREQKPEEMMSAANCGMQDEKTHEKEAEGILRKRAQNLRRPPGRTSTNRMKKALDFRCLPHRLINCICFQFHKMEANDQDGKLFSNSFSELRMEWPAVVSDQVDRGHGLPPTPYLFRIGVVDSKGTSIVTGHKYQQVIFKLESFESREGACHKDGVGGCLGRKRVLPPSEACLDVVLKEGGEMTTCRQCVEAYQDYDHHAQEKYEEFESVLHKYLQSEEYSVKSCPEDCKIVYKAWLCSQYFEVAQLNCRKTIPCKQYCLEVQTRCPFILPDNDEVIYGGLSSFICTGLYETFLTNDEPECCDVRREAKPKSPSKGAGDRGGACPRTSLSASSAPRLGPSRLRLCVLVLMLLHTVLTASVAHNATALGVGGVHTLDERSASEE</sequence>
<name>A0A6B0RIE6_9CETA</name>
<evidence type="ECO:0000313" key="8">
    <source>
        <dbReference type="EMBL" id="MXQ89735.1"/>
    </source>
</evidence>
<evidence type="ECO:0000256" key="5">
    <source>
        <dbReference type="ARBA" id="ARBA00023180"/>
    </source>
</evidence>
<dbReference type="Proteomes" id="UP000322234">
    <property type="component" value="Unassembled WGS sequence"/>
</dbReference>
<evidence type="ECO:0000256" key="2">
    <source>
        <dbReference type="ARBA" id="ARBA00022692"/>
    </source>
</evidence>
<comment type="caution">
    <text evidence="8">The sequence shown here is derived from an EMBL/GenBank/DDBJ whole genome shotgun (WGS) entry which is preliminary data.</text>
</comment>